<dbReference type="OrthoDB" id="6627477at2"/>
<dbReference type="AlphaFoldDB" id="A0A1H2TY03"/>
<gene>
    <name evidence="1" type="ORF">SAMN05444420_102338</name>
</gene>
<dbReference type="Proteomes" id="UP000182771">
    <property type="component" value="Unassembled WGS sequence"/>
</dbReference>
<organism evidence="1 2">
    <name type="scientific">Capnocytophaga granulosa</name>
    <dbReference type="NCBI Taxonomy" id="45242"/>
    <lineage>
        <taxon>Bacteria</taxon>
        <taxon>Pseudomonadati</taxon>
        <taxon>Bacteroidota</taxon>
        <taxon>Flavobacteriia</taxon>
        <taxon>Flavobacteriales</taxon>
        <taxon>Flavobacteriaceae</taxon>
        <taxon>Capnocytophaga</taxon>
    </lineage>
</organism>
<accession>A0A1H2TY03</accession>
<reference evidence="1 2" key="1">
    <citation type="submission" date="2016-10" db="EMBL/GenBank/DDBJ databases">
        <authorList>
            <person name="Varghese N."/>
            <person name="Submissions S."/>
        </authorList>
    </citation>
    <scope>NUCLEOTIDE SEQUENCE [LARGE SCALE GENOMIC DNA]</scope>
    <source>
        <strain evidence="1 2">DSM 11449</strain>
    </source>
</reference>
<sequence length="505" mass="58031">MKKIGLFFGAGAEMGYGLPSGGEFAIDLFRQDPTKYKKKFRVVLSEINNTSRYATYWLPDSYLNKPIYAFGEKDFISIIQSSIEYRQDKIIEKFNDFDSLCERAIAKLNIDKNFLNKKFEEISGGEIGSVIYSQKIKINPLITNDVKLFSSSYYSAMLETIRTQENKDDLQRYSISFLQLIVGAHGYNLVKKLNEELFTQTPDDLPIFDDIFGMFSLEFHKAGATALELLLREKRVFNIDEDARLAELLSAISQEVLENIFIDILDYQKLIDNHYRYLYCPKKEWAKFTKMVVFLEIAKDYISQNLDNIKANQEGYYNDLLSINNLKITSIGTSNYNNIIEIVSPEIAKEQNIIHLNGSVKDLYNPYKNSIEKIGTNSTSQEKQILVPFLLTQSGIKPLTSVEMSRRYVDLFDRFKNSDAIISIGFGFNQDDGHINGLFRELIEVYNKKLIVIDVSADESKTQKEIKKKLRVGTNGGNIIVISIDRDTRKSNGKFWYELVADLIK</sequence>
<protein>
    <recommendedName>
        <fullName evidence="3">SIR2-like domain-containing protein</fullName>
    </recommendedName>
</protein>
<name>A0A1H2TY03_9FLAO</name>
<proteinExistence type="predicted"/>
<evidence type="ECO:0000313" key="2">
    <source>
        <dbReference type="Proteomes" id="UP000182771"/>
    </source>
</evidence>
<dbReference type="RefSeq" id="WP_016420094.1">
    <property type="nucleotide sequence ID" value="NZ_FNND01000002.1"/>
</dbReference>
<evidence type="ECO:0000313" key="1">
    <source>
        <dbReference type="EMBL" id="SDW48044.1"/>
    </source>
</evidence>
<dbReference type="EMBL" id="FNND01000002">
    <property type="protein sequence ID" value="SDW48044.1"/>
    <property type="molecule type" value="Genomic_DNA"/>
</dbReference>
<dbReference type="GeneID" id="85016429"/>
<comment type="caution">
    <text evidence="1">The sequence shown here is derived from an EMBL/GenBank/DDBJ whole genome shotgun (WGS) entry which is preliminary data.</text>
</comment>
<keyword evidence="2" id="KW-1185">Reference proteome</keyword>
<evidence type="ECO:0008006" key="3">
    <source>
        <dbReference type="Google" id="ProtNLM"/>
    </source>
</evidence>